<reference evidence="2 3" key="2">
    <citation type="submission" date="2018-11" db="EMBL/GenBank/DDBJ databases">
        <authorList>
            <consortium name="Pathogen Informatics"/>
        </authorList>
    </citation>
    <scope>NUCLEOTIDE SEQUENCE [LARGE SCALE GENOMIC DNA]</scope>
</reference>
<name>A0A0R3WYX4_HYDTA</name>
<dbReference type="AlphaFoldDB" id="A0A0R3WYX4"/>
<dbReference type="PANTHER" id="PTHR18911:SF5">
    <property type="entry name" value="COILED-COIL DOMAIN-CONTAINING PROTEIN 186"/>
    <property type="match status" value="1"/>
</dbReference>
<sequence>MRESENEGAAVPSVVDANKRQRMRRGGTLMAAIFAGEADGASSDLRTSLQLNQKLQSVLEDTLYKNLTLKENVDTLADEVARLKRANKELKSLVATQSDSSTVDPHR</sequence>
<dbReference type="STRING" id="6205.A0A0R3WYX4"/>
<dbReference type="OrthoDB" id="5583482at2759"/>
<dbReference type="PANTHER" id="PTHR18911">
    <property type="entry name" value="CTCL TUMOR ANTIGEN HD-CL-01"/>
    <property type="match status" value="1"/>
</dbReference>
<evidence type="ECO:0000313" key="2">
    <source>
        <dbReference type="EMBL" id="VDM28025.1"/>
    </source>
</evidence>
<reference evidence="4" key="1">
    <citation type="submission" date="2017-02" db="UniProtKB">
        <authorList>
            <consortium name="WormBaseParasite"/>
        </authorList>
    </citation>
    <scope>IDENTIFICATION</scope>
</reference>
<dbReference type="Proteomes" id="UP000274429">
    <property type="component" value="Unassembled WGS sequence"/>
</dbReference>
<dbReference type="GO" id="GO:0031267">
    <property type="term" value="F:small GTPase binding"/>
    <property type="evidence" value="ECO:0007669"/>
    <property type="project" value="TreeGrafter"/>
</dbReference>
<organism evidence="4">
    <name type="scientific">Hydatigena taeniaeformis</name>
    <name type="common">Feline tapeworm</name>
    <name type="synonym">Taenia taeniaeformis</name>
    <dbReference type="NCBI Taxonomy" id="6205"/>
    <lineage>
        <taxon>Eukaryota</taxon>
        <taxon>Metazoa</taxon>
        <taxon>Spiralia</taxon>
        <taxon>Lophotrochozoa</taxon>
        <taxon>Platyhelminthes</taxon>
        <taxon>Cestoda</taxon>
        <taxon>Eucestoda</taxon>
        <taxon>Cyclophyllidea</taxon>
        <taxon>Taeniidae</taxon>
        <taxon>Hydatigera</taxon>
    </lineage>
</organism>
<keyword evidence="1" id="KW-0175">Coiled coil</keyword>
<dbReference type="GO" id="GO:0005802">
    <property type="term" value="C:trans-Golgi network"/>
    <property type="evidence" value="ECO:0007669"/>
    <property type="project" value="TreeGrafter"/>
</dbReference>
<evidence type="ECO:0000256" key="1">
    <source>
        <dbReference type="SAM" id="Coils"/>
    </source>
</evidence>
<accession>A0A0R3WYX4</accession>
<dbReference type="InterPro" id="IPR038830">
    <property type="entry name" value="CCDC186"/>
</dbReference>
<protein>
    <submittedName>
        <fullName evidence="4">cGMP-dependent protein kinase interacting domain-containing protein</fullName>
    </submittedName>
</protein>
<proteinExistence type="predicted"/>
<evidence type="ECO:0000313" key="4">
    <source>
        <dbReference type="WBParaSite" id="TTAC_0000596401-mRNA-1"/>
    </source>
</evidence>
<dbReference type="GO" id="GO:0099518">
    <property type="term" value="P:vesicle cytoskeletal trafficking"/>
    <property type="evidence" value="ECO:0007669"/>
    <property type="project" value="TreeGrafter"/>
</dbReference>
<dbReference type="WBParaSite" id="TTAC_0000596401-mRNA-1">
    <property type="protein sequence ID" value="TTAC_0000596401-mRNA-1"/>
    <property type="gene ID" value="TTAC_0000596401"/>
</dbReference>
<gene>
    <name evidence="2" type="ORF">TTAC_LOCUS5948</name>
</gene>
<feature type="coiled-coil region" evidence="1">
    <location>
        <begin position="66"/>
        <end position="96"/>
    </location>
</feature>
<dbReference type="EMBL" id="UYWX01009873">
    <property type="protein sequence ID" value="VDM28025.1"/>
    <property type="molecule type" value="Genomic_DNA"/>
</dbReference>
<keyword evidence="3" id="KW-1185">Reference proteome</keyword>
<evidence type="ECO:0000313" key="3">
    <source>
        <dbReference type="Proteomes" id="UP000274429"/>
    </source>
</evidence>